<dbReference type="EMBL" id="JAGMUV010000008">
    <property type="protein sequence ID" value="KAH7146396.1"/>
    <property type="molecule type" value="Genomic_DNA"/>
</dbReference>
<feature type="compositionally biased region" description="Polar residues" evidence="1">
    <location>
        <begin position="1086"/>
        <end position="1100"/>
    </location>
</feature>
<feature type="region of interest" description="Disordered" evidence="1">
    <location>
        <begin position="417"/>
        <end position="461"/>
    </location>
</feature>
<sequence length="1108" mass="122544">MPPFAAELEEWWLTSGHEILTRLLDPNNDLNPQECGFAQDVQRKLRALDNDPALQAEIKAAWPAIRSAKGINYGANPRKHLKEASSNIFRHTGDGGIDRSRLLDGLGYLDAMEFHRLRLMKATKSAMETTALEKHQAQLVDELDHHASTHYRRFHMVFRICALIEDLTKSDEETLKLMARLNALFPPFVVFQDEGDIDPTPYSPGLRDSIRFSVFEYLMRGKRSSDHQKLMIQMKLFGFCDNAGYAEGRDALSKYCEESKKLEQSCLAILHDLAQKSPIEMYGPTSSTESSYLSTEGSVPSLVPSGTSPKKATPDVTTSGDASFDSQHSSVLMPPTPSVTIASNPLLKGMPGREISPAKTDCAAFTRDKVEPPVLCYPKDLSETDFCQHPLAKELDLSPLEMSILGLLIPQEVNKNENVASSNSKASKRSKRSKGAKRLRKLMRRQAKKEEIPPVPPLPPIEEIAAKSAKFIKKMQSRSNPDDPTLPEELSTKQPPAKKDASGTLKLGKKNRRPAMKVQISDPGHVPETGTRNLCARPQSDMIPIVTDGKDVPKRFSHPRDGPKMKYELAKPRLSPMEYARMYLIEKALAERENRPCELPRMKEARYWSPRWDKFLIIPRIPHIIRRDLGVGGGNNGGSTLSLTNPEFYDSDNESVITVKVDAPASAYPRLSLHLDDLPDLSPLMDLHYDNVSDAISSLNTGLPEVETEATAQSDESTPHDGGEITVPRTEQGLHLQPEQGSPPDKEDEQEKHQAIGDVISPPVTGSIYANDLPEEPAMIIHHDQPHQRHEKQEFWRKVCKDGEASTSSPLSEASAETALYTEKVMDQFLATPDPSTRKSSGKRPQPFTEDFSSVDFTNPGPKIRVIDYSSVQPNTSPETSTPMAHFPIAAQQTSRLTPSTLARYVIGGAGGFLRPEDARKARLAQSVSVVELPKFPQASSAHFWSTASDSSSIISELQPEPLRLGRRVSQPAEQEESQRPKSSRDFNTGGDGEPKDDMQDLFDMVDLGQMQSEAVGVSGDEGALETMKSQLSIVGDSPTIPKALLPSSSTAVSPKQSWNTIESESTFNVAEDGPSGFTPRHNRDYNSSPTLPQSPTMGNRRNLRPPE</sequence>
<dbReference type="AlphaFoldDB" id="A0A9P9EXF6"/>
<feature type="compositionally biased region" description="Basic residues" evidence="1">
    <location>
        <begin position="426"/>
        <end position="447"/>
    </location>
</feature>
<evidence type="ECO:0000256" key="1">
    <source>
        <dbReference type="SAM" id="MobiDB-lite"/>
    </source>
</evidence>
<feature type="compositionally biased region" description="Basic and acidic residues" evidence="1">
    <location>
        <begin position="548"/>
        <end position="565"/>
    </location>
</feature>
<keyword evidence="3" id="KW-1185">Reference proteome</keyword>
<organism evidence="2 3">
    <name type="scientific">Dactylonectria macrodidyma</name>
    <dbReference type="NCBI Taxonomy" id="307937"/>
    <lineage>
        <taxon>Eukaryota</taxon>
        <taxon>Fungi</taxon>
        <taxon>Dikarya</taxon>
        <taxon>Ascomycota</taxon>
        <taxon>Pezizomycotina</taxon>
        <taxon>Sordariomycetes</taxon>
        <taxon>Hypocreomycetidae</taxon>
        <taxon>Hypocreales</taxon>
        <taxon>Nectriaceae</taxon>
        <taxon>Dactylonectria</taxon>
    </lineage>
</organism>
<accession>A0A9P9EXF6</accession>
<comment type="caution">
    <text evidence="2">The sequence shown here is derived from an EMBL/GenBank/DDBJ whole genome shotgun (WGS) entry which is preliminary data.</text>
</comment>
<feature type="region of interest" description="Disordered" evidence="1">
    <location>
        <begin position="1047"/>
        <end position="1108"/>
    </location>
</feature>
<evidence type="ECO:0000313" key="2">
    <source>
        <dbReference type="EMBL" id="KAH7146396.1"/>
    </source>
</evidence>
<feature type="region of interest" description="Disordered" evidence="1">
    <location>
        <begin position="968"/>
        <end position="1000"/>
    </location>
</feature>
<protein>
    <submittedName>
        <fullName evidence="2">Uncharacterized protein</fullName>
    </submittedName>
</protein>
<gene>
    <name evidence="2" type="ORF">EDB81DRAFT_883816</name>
</gene>
<dbReference type="Proteomes" id="UP000738349">
    <property type="component" value="Unassembled WGS sequence"/>
</dbReference>
<dbReference type="OrthoDB" id="4889313at2759"/>
<feature type="region of interest" description="Disordered" evidence="1">
    <location>
        <begin position="832"/>
        <end position="859"/>
    </location>
</feature>
<evidence type="ECO:0000313" key="3">
    <source>
        <dbReference type="Proteomes" id="UP000738349"/>
    </source>
</evidence>
<feature type="region of interest" description="Disordered" evidence="1">
    <location>
        <begin position="280"/>
        <end position="337"/>
    </location>
</feature>
<feature type="compositionally biased region" description="Low complexity" evidence="1">
    <location>
        <begin position="285"/>
        <end position="298"/>
    </location>
</feature>
<feature type="region of interest" description="Disordered" evidence="1">
    <location>
        <begin position="704"/>
        <end position="765"/>
    </location>
</feature>
<feature type="compositionally biased region" description="Polar residues" evidence="1">
    <location>
        <begin position="304"/>
        <end position="330"/>
    </location>
</feature>
<name>A0A9P9EXF6_9HYPO</name>
<feature type="region of interest" description="Disordered" evidence="1">
    <location>
        <begin position="474"/>
        <end position="565"/>
    </location>
</feature>
<proteinExistence type="predicted"/>
<feature type="compositionally biased region" description="Polar residues" evidence="1">
    <location>
        <begin position="1047"/>
        <end position="1069"/>
    </location>
</feature>
<reference evidence="2" key="1">
    <citation type="journal article" date="2021" name="Nat. Commun.">
        <title>Genetic determinants of endophytism in the Arabidopsis root mycobiome.</title>
        <authorList>
            <person name="Mesny F."/>
            <person name="Miyauchi S."/>
            <person name="Thiergart T."/>
            <person name="Pickel B."/>
            <person name="Atanasova L."/>
            <person name="Karlsson M."/>
            <person name="Huettel B."/>
            <person name="Barry K.W."/>
            <person name="Haridas S."/>
            <person name="Chen C."/>
            <person name="Bauer D."/>
            <person name="Andreopoulos W."/>
            <person name="Pangilinan J."/>
            <person name="LaButti K."/>
            <person name="Riley R."/>
            <person name="Lipzen A."/>
            <person name="Clum A."/>
            <person name="Drula E."/>
            <person name="Henrissat B."/>
            <person name="Kohler A."/>
            <person name="Grigoriev I.V."/>
            <person name="Martin F.M."/>
            <person name="Hacquard S."/>
        </authorList>
    </citation>
    <scope>NUCLEOTIDE SEQUENCE</scope>
    <source>
        <strain evidence="2">MPI-CAGE-AT-0147</strain>
    </source>
</reference>